<dbReference type="CDD" id="cd00498">
    <property type="entry name" value="Hsp33"/>
    <property type="match status" value="1"/>
</dbReference>
<sequence>MRLNKKMNNKYADELWLGTLSNGEIRWVAVGMTNTVEEAANRHHTTPVATAALGRLMGASLLLASSMKAEEAITLRLLGDGPLGGVVAVGNAQGEVRGYVHEPQVELPLNPQGKLDVSGAVGAGEFVVSRSLSNGESYTGMVPMVSGEIADDLVHYLLNSEQVRSAALLGVMVGKDSHVAGAAGMLFQLLPDASEESIQALEAQLARIQGISQIAADSSTMAELVAQLIGDLDYRILEKRPVHYQCTCSKERVSETLISIGKEGFEDLLKDQQAELVCHFCNERYHFNEEELRELYEQSK</sequence>
<dbReference type="PANTHER" id="PTHR30111">
    <property type="entry name" value="33 KDA CHAPERONIN"/>
    <property type="match status" value="1"/>
</dbReference>
<keyword evidence="5 6" id="KW-0676">Redox-active center</keyword>
<keyword evidence="1 6" id="KW-0963">Cytoplasm</keyword>
<proteinExistence type="inferred from homology"/>
<protein>
    <recommendedName>
        <fullName evidence="6">33 kDa chaperonin</fullName>
    </recommendedName>
    <alternativeName>
        <fullName evidence="6">Heat shock protein 33 homolog</fullName>
        <shortName evidence="6">HSP33</shortName>
    </alternativeName>
</protein>
<dbReference type="PANTHER" id="PTHR30111:SF1">
    <property type="entry name" value="33 KDA CHAPERONIN"/>
    <property type="match status" value="1"/>
</dbReference>
<evidence type="ECO:0000256" key="2">
    <source>
        <dbReference type="ARBA" id="ARBA00022833"/>
    </source>
</evidence>
<dbReference type="GO" id="GO:0005737">
    <property type="term" value="C:cytoplasm"/>
    <property type="evidence" value="ECO:0007669"/>
    <property type="project" value="UniProtKB-SubCell"/>
</dbReference>
<name>G9XMJ0_DESHA</name>
<dbReference type="PATRIC" id="fig|537010.4.peg.2046"/>
<evidence type="ECO:0000256" key="3">
    <source>
        <dbReference type="ARBA" id="ARBA00023157"/>
    </source>
</evidence>
<comment type="subcellular location">
    <subcellularLocation>
        <location evidence="6">Cytoplasm</location>
    </subcellularLocation>
</comment>
<evidence type="ECO:0000313" key="8">
    <source>
        <dbReference type="Proteomes" id="UP000004416"/>
    </source>
</evidence>
<comment type="similarity">
    <text evidence="6">Belongs to the HSP33 family.</text>
</comment>
<dbReference type="Pfam" id="PF01430">
    <property type="entry name" value="HSP33"/>
    <property type="match status" value="1"/>
</dbReference>
<dbReference type="InterPro" id="IPR016154">
    <property type="entry name" value="Heat_shock_Hsp33_C"/>
</dbReference>
<dbReference type="HAMAP" id="MF_00117">
    <property type="entry name" value="HslO"/>
    <property type="match status" value="1"/>
</dbReference>
<keyword evidence="2 6" id="KW-0862">Zinc</keyword>
<dbReference type="HOGENOM" id="CLU_054493_1_0_9"/>
<dbReference type="GO" id="GO:0044183">
    <property type="term" value="F:protein folding chaperone"/>
    <property type="evidence" value="ECO:0007669"/>
    <property type="project" value="TreeGrafter"/>
</dbReference>
<keyword evidence="3 6" id="KW-1015">Disulfide bond</keyword>
<dbReference type="Gene3D" id="3.90.1280.10">
    <property type="entry name" value="HSP33 redox switch-like"/>
    <property type="match status" value="1"/>
</dbReference>
<evidence type="ECO:0000313" key="7">
    <source>
        <dbReference type="EMBL" id="EHL07117.1"/>
    </source>
</evidence>
<dbReference type="AlphaFoldDB" id="G9XMJ0"/>
<keyword evidence="4 6" id="KW-0143">Chaperone</keyword>
<gene>
    <name evidence="6" type="primary">hslO</name>
    <name evidence="7" type="ORF">HMPREF0322_02177</name>
</gene>
<dbReference type="SUPFAM" id="SSF64397">
    <property type="entry name" value="Hsp33 domain"/>
    <property type="match status" value="1"/>
</dbReference>
<comment type="function">
    <text evidence="6">Redox regulated molecular chaperone. Protects both thermally unfolding and oxidatively damaged proteins from irreversible aggregation. Plays an important role in the bacterial defense system toward oxidative stress.</text>
</comment>
<evidence type="ECO:0000256" key="1">
    <source>
        <dbReference type="ARBA" id="ARBA00022490"/>
    </source>
</evidence>
<accession>G9XMJ0</accession>
<evidence type="ECO:0000256" key="6">
    <source>
        <dbReference type="HAMAP-Rule" id="MF_00117"/>
    </source>
</evidence>
<dbReference type="Proteomes" id="UP000004416">
    <property type="component" value="Unassembled WGS sequence"/>
</dbReference>
<dbReference type="EMBL" id="AFZX01000051">
    <property type="protein sequence ID" value="EHL07117.1"/>
    <property type="molecule type" value="Genomic_DNA"/>
</dbReference>
<feature type="disulfide bond" description="Redox-active" evidence="6">
    <location>
        <begin position="246"/>
        <end position="248"/>
    </location>
</feature>
<dbReference type="NCBIfam" id="NF001033">
    <property type="entry name" value="PRK00114.1"/>
    <property type="match status" value="1"/>
</dbReference>
<evidence type="ECO:0000256" key="5">
    <source>
        <dbReference type="ARBA" id="ARBA00023284"/>
    </source>
</evidence>
<dbReference type="InterPro" id="IPR016153">
    <property type="entry name" value="Heat_shock_Hsp33_N"/>
</dbReference>
<dbReference type="GO" id="GO:0051082">
    <property type="term" value="F:unfolded protein binding"/>
    <property type="evidence" value="ECO:0007669"/>
    <property type="project" value="UniProtKB-UniRule"/>
</dbReference>
<comment type="caution">
    <text evidence="7">The sequence shown here is derived from an EMBL/GenBank/DDBJ whole genome shotgun (WGS) entry which is preliminary data.</text>
</comment>
<feature type="disulfide bond" description="Redox-active" evidence="6">
    <location>
        <begin position="278"/>
        <end position="281"/>
    </location>
</feature>
<organism evidence="7 8">
    <name type="scientific">Desulfitobacterium hafniense DP7</name>
    <dbReference type="NCBI Taxonomy" id="537010"/>
    <lineage>
        <taxon>Bacteria</taxon>
        <taxon>Bacillati</taxon>
        <taxon>Bacillota</taxon>
        <taxon>Clostridia</taxon>
        <taxon>Eubacteriales</taxon>
        <taxon>Desulfitobacteriaceae</taxon>
        <taxon>Desulfitobacterium</taxon>
    </lineage>
</organism>
<dbReference type="InterPro" id="IPR000397">
    <property type="entry name" value="Heat_shock_Hsp33"/>
</dbReference>
<dbReference type="PIRSF" id="PIRSF005261">
    <property type="entry name" value="Heat_shock_Hsp33"/>
    <property type="match status" value="1"/>
</dbReference>
<reference evidence="7 8" key="1">
    <citation type="submission" date="2011-08" db="EMBL/GenBank/DDBJ databases">
        <authorList>
            <person name="Weinstock G."/>
            <person name="Sodergren E."/>
            <person name="Clifton S."/>
            <person name="Fulton L."/>
            <person name="Fulton B."/>
            <person name="Courtney L."/>
            <person name="Fronick C."/>
            <person name="Harrison M."/>
            <person name="Strong C."/>
            <person name="Farmer C."/>
            <person name="Delahaunty K."/>
            <person name="Markovic C."/>
            <person name="Hall O."/>
            <person name="Minx P."/>
            <person name="Tomlinson C."/>
            <person name="Mitreva M."/>
            <person name="Hou S."/>
            <person name="Chen J."/>
            <person name="Wollam A."/>
            <person name="Pepin K.H."/>
            <person name="Johnson M."/>
            <person name="Bhonagiri V."/>
            <person name="Zhang X."/>
            <person name="Suruliraj S."/>
            <person name="Warren W."/>
            <person name="Chinwalla A."/>
            <person name="Mardis E.R."/>
            <person name="Wilson R.K."/>
        </authorList>
    </citation>
    <scope>NUCLEOTIDE SEQUENCE [LARGE SCALE GENOMIC DNA]</scope>
    <source>
        <strain evidence="7 8">DP7</strain>
    </source>
</reference>
<evidence type="ECO:0000256" key="4">
    <source>
        <dbReference type="ARBA" id="ARBA00023186"/>
    </source>
</evidence>
<comment type="PTM">
    <text evidence="6">Under oxidizing conditions two disulfide bonds are formed involving the reactive cysteines. Under reducing conditions zinc is bound to the reactive cysteines and the protein is inactive.</text>
</comment>
<dbReference type="SUPFAM" id="SSF118352">
    <property type="entry name" value="HSP33 redox switch-like"/>
    <property type="match status" value="1"/>
</dbReference>
<dbReference type="GO" id="GO:0042026">
    <property type="term" value="P:protein refolding"/>
    <property type="evidence" value="ECO:0007669"/>
    <property type="project" value="TreeGrafter"/>
</dbReference>
<dbReference type="Gene3D" id="3.55.30.10">
    <property type="entry name" value="Hsp33 domain"/>
    <property type="match status" value="1"/>
</dbReference>